<dbReference type="EMBL" id="CP129675">
    <property type="protein sequence ID" value="XDS47419.1"/>
    <property type="molecule type" value="Genomic_DNA"/>
</dbReference>
<name>A0AB39UGE8_9BIFI</name>
<dbReference type="Pfam" id="PF23562">
    <property type="entry name" value="AMP-binding_C_3"/>
    <property type="match status" value="1"/>
</dbReference>
<evidence type="ECO:0000313" key="8">
    <source>
        <dbReference type="EMBL" id="XDS47419.1"/>
    </source>
</evidence>
<evidence type="ECO:0000313" key="10">
    <source>
        <dbReference type="EMBL" id="XDS50946.1"/>
    </source>
</evidence>
<dbReference type="InterPro" id="IPR020845">
    <property type="entry name" value="AMP-binding_CS"/>
</dbReference>
<dbReference type="EMBL" id="CP129683">
    <property type="protein sequence ID" value="XDS50946.1"/>
    <property type="molecule type" value="Genomic_DNA"/>
</dbReference>
<sequence>MLREFNVKTNRPTTDDDTVYSLLSNRTKRDPEDVIAQWQDENTKAWHDVTAAQMLDRVRQVSKGLLALGVTKGSKVIIYSATSYDWGIVDFACAAIGAVTVPIYETDSSKQAAAITQAVDPIVAFAGDSERTQIMEQARLADNKLKFVFNFENDGLNAVSDFGRAIDDEILDGAISDVRADDLLTIVYTSGSTGAPKGVMLSNRNFTHIVYAGYEALPDMLAAPTRLLLFLPLAHCFARYIQYVCIGAQGVVGYVHNAKHLLADLRSFKPTYLLGVPRVFEKVYNAASQKAGAGLKGRLFANAFKHFIQWSKDEQETGRHGLIAGIYHSFYMRTVGSSIRSALGPNLKYLACGGAPMNADLANFFNGFDGITFIQGYGMTETAAPCCVNGEHDNIVGSVGRPGPGISVRIADDDELLVKGPNVFVGYYGNPDLAKETVDADGWLHTGDLARLDDEGFVFITGRKKDIIITAGGKNISPAPMEDTIASCPIVSQAVVVGDGKPFIGALVTLDPDMLKNWLESQKLDSTLTVAQAVTNEAVRSYVQQFVDQANSNVSRAESVRKFLILSEDFTQEDGTLTPSMKVIRPQVLKQYESVIDRVLYAPRVSQPRPQAASAKLMEKASESLTPLVSKAQENAMPRINEMLDSIDRARSNVSDSLANVSERIRSQAEQDSPDESTSSSEGEDAERPDGDQKDSGI</sequence>
<evidence type="ECO:0000256" key="4">
    <source>
        <dbReference type="ARBA" id="ARBA00023098"/>
    </source>
</evidence>
<feature type="compositionally biased region" description="Basic and acidic residues" evidence="6">
    <location>
        <begin position="686"/>
        <end position="698"/>
    </location>
</feature>
<dbReference type="PANTHER" id="PTHR43272">
    <property type="entry name" value="LONG-CHAIN-FATTY-ACID--COA LIGASE"/>
    <property type="match status" value="1"/>
</dbReference>
<evidence type="ECO:0000256" key="5">
    <source>
        <dbReference type="ARBA" id="ARBA00032875"/>
    </source>
</evidence>
<evidence type="ECO:0000256" key="1">
    <source>
        <dbReference type="ARBA" id="ARBA00006432"/>
    </source>
</evidence>
<dbReference type="InterPro" id="IPR042099">
    <property type="entry name" value="ANL_N_sf"/>
</dbReference>
<gene>
    <name evidence="10" type="ORF">QN062_01755</name>
    <name evidence="9" type="ORF">QN216_05760</name>
    <name evidence="8" type="ORF">QN217_04685</name>
</gene>
<dbReference type="AlphaFoldDB" id="A0AB39UGE8"/>
<dbReference type="InterPro" id="IPR000873">
    <property type="entry name" value="AMP-dep_synth/lig_dom"/>
</dbReference>
<keyword evidence="3" id="KW-0276">Fatty acid metabolism</keyword>
<dbReference type="SUPFAM" id="SSF56801">
    <property type="entry name" value="Acetyl-CoA synthetase-like"/>
    <property type="match status" value="1"/>
</dbReference>
<dbReference type="KEGG" id="bfk:QN062_01755"/>
<evidence type="ECO:0000256" key="6">
    <source>
        <dbReference type="SAM" id="MobiDB-lite"/>
    </source>
</evidence>
<reference evidence="9" key="1">
    <citation type="submission" date="2023-07" db="EMBL/GenBank/DDBJ databases">
        <title>Bifidobacterium aquikefiriaerophilum sp. nov. and Bifidobacterium eccum sp. nov., isolated from water kefir.</title>
        <authorList>
            <person name="Breselge S."/>
            <person name="Bellassi P."/>
            <person name="Barcenilla C."/>
            <person name="Alvarez-Ordonez A."/>
            <person name="Morelli L."/>
            <person name="Cotter P.D."/>
        </authorList>
    </citation>
    <scope>NUCLEOTIDE SEQUENCE</scope>
    <source>
        <strain evidence="10">WK012_4_13</strain>
        <strain evidence="9">WK013_4_14</strain>
        <strain evidence="8">WK048_4_13</strain>
    </source>
</reference>
<dbReference type="CDD" id="cd05907">
    <property type="entry name" value="VL_LC_FACS_like"/>
    <property type="match status" value="1"/>
</dbReference>
<keyword evidence="2" id="KW-0436">Ligase</keyword>
<evidence type="ECO:0000259" key="7">
    <source>
        <dbReference type="Pfam" id="PF00501"/>
    </source>
</evidence>
<evidence type="ECO:0000313" key="9">
    <source>
        <dbReference type="EMBL" id="XDS47870.1"/>
    </source>
</evidence>
<feature type="compositionally biased region" description="Polar residues" evidence="6">
    <location>
        <begin position="670"/>
        <end position="681"/>
    </location>
</feature>
<dbReference type="PANTHER" id="PTHR43272:SF32">
    <property type="entry name" value="AMP-DEPENDENT SYNTHETASE_LIGASE DOMAIN-CONTAINING PROTEIN"/>
    <property type="match status" value="1"/>
</dbReference>
<dbReference type="RefSeq" id="WP_369341908.1">
    <property type="nucleotide sequence ID" value="NZ_CP129675.1"/>
</dbReference>
<keyword evidence="4" id="KW-0443">Lipid metabolism</keyword>
<protein>
    <recommendedName>
        <fullName evidence="5">Acyl-CoA synthetase</fullName>
    </recommendedName>
</protein>
<dbReference type="Gene3D" id="3.40.50.12780">
    <property type="entry name" value="N-terminal domain of ligase-like"/>
    <property type="match status" value="1"/>
</dbReference>
<evidence type="ECO:0000256" key="3">
    <source>
        <dbReference type="ARBA" id="ARBA00022832"/>
    </source>
</evidence>
<feature type="domain" description="AMP-dependent synthetase/ligase" evidence="7">
    <location>
        <begin position="28"/>
        <end position="428"/>
    </location>
</feature>
<organism evidence="9">
    <name type="scientific">Bifidobacterium fermentum</name>
    <dbReference type="NCBI Taxonomy" id="3059035"/>
    <lineage>
        <taxon>Bacteria</taxon>
        <taxon>Bacillati</taxon>
        <taxon>Actinomycetota</taxon>
        <taxon>Actinomycetes</taxon>
        <taxon>Bifidobacteriales</taxon>
        <taxon>Bifidobacteriaceae</taxon>
        <taxon>Bifidobacterium</taxon>
    </lineage>
</organism>
<proteinExistence type="inferred from homology"/>
<feature type="region of interest" description="Disordered" evidence="6">
    <location>
        <begin position="654"/>
        <end position="698"/>
    </location>
</feature>
<dbReference type="GO" id="GO:0004467">
    <property type="term" value="F:long-chain fatty acid-CoA ligase activity"/>
    <property type="evidence" value="ECO:0007669"/>
    <property type="project" value="TreeGrafter"/>
</dbReference>
<dbReference type="Pfam" id="PF00501">
    <property type="entry name" value="AMP-binding"/>
    <property type="match status" value="1"/>
</dbReference>
<dbReference type="EMBL" id="CP129682">
    <property type="protein sequence ID" value="XDS47870.1"/>
    <property type="molecule type" value="Genomic_DNA"/>
</dbReference>
<evidence type="ECO:0000256" key="2">
    <source>
        <dbReference type="ARBA" id="ARBA00022598"/>
    </source>
</evidence>
<comment type="similarity">
    <text evidence="1">Belongs to the ATP-dependent AMP-binding enzyme family.</text>
</comment>
<accession>A0AB39UGE8</accession>
<dbReference type="PROSITE" id="PS00455">
    <property type="entry name" value="AMP_BINDING"/>
    <property type="match status" value="1"/>
</dbReference>
<dbReference type="GO" id="GO:0016020">
    <property type="term" value="C:membrane"/>
    <property type="evidence" value="ECO:0007669"/>
    <property type="project" value="TreeGrafter"/>
</dbReference>